<dbReference type="PROSITE" id="PS50021">
    <property type="entry name" value="CH"/>
    <property type="match status" value="2"/>
</dbReference>
<dbReference type="CDD" id="cd21245">
    <property type="entry name" value="CH_CLMN_rpt2"/>
    <property type="match status" value="1"/>
</dbReference>
<feature type="region of interest" description="Disordered" evidence="7">
    <location>
        <begin position="85"/>
        <end position="113"/>
    </location>
</feature>
<evidence type="ECO:0000256" key="6">
    <source>
        <dbReference type="ARBA" id="ARBA00023203"/>
    </source>
</evidence>
<dbReference type="AlphaFoldDB" id="A0A8C5QE95"/>
<dbReference type="GO" id="GO:0005640">
    <property type="term" value="C:nuclear outer membrane"/>
    <property type="evidence" value="ECO:0007669"/>
    <property type="project" value="TreeGrafter"/>
</dbReference>
<evidence type="ECO:0000256" key="4">
    <source>
        <dbReference type="ARBA" id="ARBA00022989"/>
    </source>
</evidence>
<feature type="region of interest" description="Disordered" evidence="7">
    <location>
        <begin position="293"/>
        <end position="313"/>
    </location>
</feature>
<keyword evidence="2 8" id="KW-0812">Transmembrane</keyword>
<evidence type="ECO:0000256" key="1">
    <source>
        <dbReference type="ARBA" id="ARBA00004370"/>
    </source>
</evidence>
<dbReference type="GO" id="GO:0034993">
    <property type="term" value="C:meiotic nuclear membrane microtubule tethering complex"/>
    <property type="evidence" value="ECO:0007669"/>
    <property type="project" value="TreeGrafter"/>
</dbReference>
<feature type="domain" description="Calponin-homology (CH)" evidence="9">
    <location>
        <begin position="119"/>
        <end position="223"/>
    </location>
</feature>
<evidence type="ECO:0000256" key="2">
    <source>
        <dbReference type="ARBA" id="ARBA00022692"/>
    </source>
</evidence>
<accession>A0A8C5QE95</accession>
<comment type="subcellular location">
    <subcellularLocation>
        <location evidence="1">Membrane</location>
    </subcellularLocation>
</comment>
<feature type="domain" description="Calponin-homology (CH)" evidence="9">
    <location>
        <begin position="1"/>
        <end position="71"/>
    </location>
</feature>
<feature type="transmembrane region" description="Helical" evidence="8">
    <location>
        <begin position="800"/>
        <end position="817"/>
    </location>
</feature>
<keyword evidence="11" id="KW-1185">Reference proteome</keyword>
<dbReference type="FunFam" id="1.10.418.10:FF:000057">
    <property type="entry name" value="Calmin"/>
    <property type="match status" value="1"/>
</dbReference>
<proteinExistence type="predicted"/>
<evidence type="ECO:0000313" key="11">
    <source>
        <dbReference type="Proteomes" id="UP000694569"/>
    </source>
</evidence>
<sequence length="833" mass="92115">MALLEVLTGQSLLHEYKSSAHRIFRLNNIAKALKFLEDSNVKLVSIDAAEIADGNPSLVLGLIWNIILFLQIKELTGNLNRMSSSSSLSSLPSGTESETSQPSTPSTEKSMSVSIKDQRKAIKALLNWVQQRTRKFGVAVQDFGSSWKSGLAFLALIKAIDSSLVDIRKALERSPRENLNDAFSIAHRNLRIPRLLEPEDLMVDSPDEQSIMTYVTQFLEHFPGLDADDFAEEKEDVPLEMTYVHYKDGPVEEEGKIINVDNRNEKENGHHGNIFVMTPPRRKIEVPMFSPSREHINTEPTGAPGNQPPPLASKLDAKHVQAKNHTIFDSKDIPSNDASGKDPLAAFSDIKSPGDVGVTRLGYIKDNFILPNGRGPVNGIAIPEEKSSSPVPTYFPKQELNYVVKNNHNSSLDGFPSDKSPVSVLQKDNAEPVQTLDLKASDEGLVEELATSDKTEPSLLGDTQDSAKYVSHLPQNDSECDQSRRLTVFQVYKSGTPPKAEDVPDHKVLLQESGRSTPLTEVEESGSEDGSGDAKVSVIPHNLFYYPHYSVPIADVLHAFTENYPVGSKKKRDPTFSPEDQEDDFKCHNSSGTFSTTFEKENEISAPGSCEPSYAPEVTLSERQEWTLKANSETPVSPLKLLLNSSAPWESSSKIRNSEAAPGSDDADGVQCSGTSGKTQEHSDNSKTYLIDSVKQNVDEELKSEIIQDKSAVLDANLKEENAAALRFSRSSPKDSSLPFAKEQNIPHEMIPDAFDDAEEGREGHHTEPRKRRVGNARLLEKVDVGKKESLPSPHCRENVYYVILLIWVLLYCVLILPELDMDKVTFFSNNGI</sequence>
<dbReference type="InterPro" id="IPR001715">
    <property type="entry name" value="CH_dom"/>
</dbReference>
<organism evidence="10 11">
    <name type="scientific">Leptobrachium leishanense</name>
    <name type="common">Leishan spiny toad</name>
    <dbReference type="NCBI Taxonomy" id="445787"/>
    <lineage>
        <taxon>Eukaryota</taxon>
        <taxon>Metazoa</taxon>
        <taxon>Chordata</taxon>
        <taxon>Craniata</taxon>
        <taxon>Vertebrata</taxon>
        <taxon>Euteleostomi</taxon>
        <taxon>Amphibia</taxon>
        <taxon>Batrachia</taxon>
        <taxon>Anura</taxon>
        <taxon>Pelobatoidea</taxon>
        <taxon>Megophryidae</taxon>
        <taxon>Leptobrachium</taxon>
    </lineage>
</organism>
<gene>
    <name evidence="10" type="primary">CLMN</name>
</gene>
<dbReference type="Ensembl" id="ENSLLET00000037936.1">
    <property type="protein sequence ID" value="ENSLLEP00000036527.1"/>
    <property type="gene ID" value="ENSLLEG00000023152.1"/>
</dbReference>
<dbReference type="Pfam" id="PF00307">
    <property type="entry name" value="CH"/>
    <property type="match status" value="2"/>
</dbReference>
<reference evidence="10" key="2">
    <citation type="submission" date="2025-09" db="UniProtKB">
        <authorList>
            <consortium name="Ensembl"/>
        </authorList>
    </citation>
    <scope>IDENTIFICATION</scope>
</reference>
<dbReference type="InterPro" id="IPR052403">
    <property type="entry name" value="LINC-complex_assoc"/>
</dbReference>
<feature type="region of interest" description="Disordered" evidence="7">
    <location>
        <begin position="651"/>
        <end position="688"/>
    </location>
</feature>
<evidence type="ECO:0000256" key="7">
    <source>
        <dbReference type="SAM" id="MobiDB-lite"/>
    </source>
</evidence>
<reference evidence="10" key="1">
    <citation type="submission" date="2025-08" db="UniProtKB">
        <authorList>
            <consortium name="Ensembl"/>
        </authorList>
    </citation>
    <scope>IDENTIFICATION</scope>
</reference>
<dbReference type="Gene3D" id="1.10.418.10">
    <property type="entry name" value="Calponin-like domain"/>
    <property type="match status" value="2"/>
</dbReference>
<feature type="region of interest" description="Disordered" evidence="7">
    <location>
        <begin position="511"/>
        <end position="534"/>
    </location>
</feature>
<dbReference type="GO" id="GO:0005737">
    <property type="term" value="C:cytoplasm"/>
    <property type="evidence" value="ECO:0007669"/>
    <property type="project" value="TreeGrafter"/>
</dbReference>
<feature type="compositionally biased region" description="Low complexity" evidence="7">
    <location>
        <begin position="85"/>
        <end position="110"/>
    </location>
</feature>
<dbReference type="GO" id="GO:0007097">
    <property type="term" value="P:nuclear migration"/>
    <property type="evidence" value="ECO:0007669"/>
    <property type="project" value="TreeGrafter"/>
</dbReference>
<dbReference type="InterPro" id="IPR001589">
    <property type="entry name" value="Actinin_actin-bd_CS"/>
</dbReference>
<keyword evidence="4 8" id="KW-1133">Transmembrane helix</keyword>
<dbReference type="Proteomes" id="UP000694569">
    <property type="component" value="Unplaced"/>
</dbReference>
<keyword evidence="3" id="KW-0677">Repeat</keyword>
<dbReference type="OrthoDB" id="10017054at2759"/>
<evidence type="ECO:0000259" key="9">
    <source>
        <dbReference type="PROSITE" id="PS50021"/>
    </source>
</evidence>
<dbReference type="GO" id="GO:0051015">
    <property type="term" value="F:actin filament binding"/>
    <property type="evidence" value="ECO:0007669"/>
    <property type="project" value="TreeGrafter"/>
</dbReference>
<dbReference type="InterPro" id="IPR036872">
    <property type="entry name" value="CH_dom_sf"/>
</dbReference>
<dbReference type="InterPro" id="IPR047826">
    <property type="entry name" value="CLMN_CH_second"/>
</dbReference>
<feature type="region of interest" description="Disordered" evidence="7">
    <location>
        <begin position="567"/>
        <end position="592"/>
    </location>
</feature>
<feature type="compositionally biased region" description="Acidic residues" evidence="7">
    <location>
        <begin position="521"/>
        <end position="531"/>
    </location>
</feature>
<dbReference type="PANTHER" id="PTHR47535:SF7">
    <property type="entry name" value="CALMIN"/>
    <property type="match status" value="1"/>
</dbReference>
<protein>
    <submittedName>
        <fullName evidence="10">Calmin</fullName>
    </submittedName>
</protein>
<evidence type="ECO:0000313" key="10">
    <source>
        <dbReference type="Ensembl" id="ENSLLEP00000036527.1"/>
    </source>
</evidence>
<dbReference type="GeneTree" id="ENSGT00940000159056"/>
<dbReference type="PANTHER" id="PTHR47535">
    <property type="entry name" value="MUSCLE-SPECIFIC PROTEIN 300 KDA, ISOFORM G"/>
    <property type="match status" value="1"/>
</dbReference>
<name>A0A8C5QE95_9ANUR</name>
<dbReference type="SMART" id="SM00033">
    <property type="entry name" value="CH"/>
    <property type="match status" value="1"/>
</dbReference>
<evidence type="ECO:0000256" key="8">
    <source>
        <dbReference type="SAM" id="Phobius"/>
    </source>
</evidence>
<evidence type="ECO:0000256" key="3">
    <source>
        <dbReference type="ARBA" id="ARBA00022737"/>
    </source>
</evidence>
<keyword evidence="6" id="KW-0009">Actin-binding</keyword>
<dbReference type="PROSITE" id="PS00020">
    <property type="entry name" value="ACTININ_2"/>
    <property type="match status" value="1"/>
</dbReference>
<dbReference type="SUPFAM" id="SSF47576">
    <property type="entry name" value="Calponin-homology domain, CH-domain"/>
    <property type="match status" value="1"/>
</dbReference>
<evidence type="ECO:0000256" key="5">
    <source>
        <dbReference type="ARBA" id="ARBA00023136"/>
    </source>
</evidence>
<keyword evidence="5 8" id="KW-0472">Membrane</keyword>